<dbReference type="PANTHER" id="PTHR37299">
    <property type="entry name" value="TRANSCRIPTIONAL REGULATOR-RELATED"/>
    <property type="match status" value="1"/>
</dbReference>
<organism evidence="2">
    <name type="scientific">marine sediment metagenome</name>
    <dbReference type="NCBI Taxonomy" id="412755"/>
    <lineage>
        <taxon>unclassified sequences</taxon>
        <taxon>metagenomes</taxon>
        <taxon>ecological metagenomes</taxon>
    </lineage>
</organism>
<comment type="caution">
    <text evidence="2">The sequence shown here is derived from an EMBL/GenBank/DDBJ whole genome shotgun (WGS) entry which is preliminary data.</text>
</comment>
<dbReference type="PROSITE" id="PS50930">
    <property type="entry name" value="HTH_LYTTR"/>
    <property type="match status" value="1"/>
</dbReference>
<proteinExistence type="predicted"/>
<feature type="non-terminal residue" evidence="2">
    <location>
        <position position="1"/>
    </location>
</feature>
<dbReference type="SMART" id="SM00850">
    <property type="entry name" value="LytTR"/>
    <property type="match status" value="1"/>
</dbReference>
<gene>
    <name evidence="2" type="ORF">S06H3_10212</name>
</gene>
<evidence type="ECO:0000259" key="1">
    <source>
        <dbReference type="PROSITE" id="PS50930"/>
    </source>
</evidence>
<dbReference type="InterPro" id="IPR046947">
    <property type="entry name" value="LytR-like"/>
</dbReference>
<evidence type="ECO:0000313" key="2">
    <source>
        <dbReference type="EMBL" id="GAI05956.1"/>
    </source>
</evidence>
<dbReference type="EMBL" id="BARV01004688">
    <property type="protein sequence ID" value="GAI05956.1"/>
    <property type="molecule type" value="Genomic_DNA"/>
</dbReference>
<dbReference type="Pfam" id="PF04397">
    <property type="entry name" value="LytTR"/>
    <property type="match status" value="1"/>
</dbReference>
<sequence>TDYLIKPISKSRFYKAVDKALNNFNQSRDVARNVSTEIFIKKDLTTLVRLKYDDILWIEALANHVVFYTETEKYVIYFSMKSVIKKLPASKFKRVHRSYIVNINKIKFIKNNSIVLDKKGRKKAIPIGKLYKDKFIAEINIIEK</sequence>
<name>X1LJG7_9ZZZZ</name>
<dbReference type="PANTHER" id="PTHR37299:SF1">
    <property type="entry name" value="STAGE 0 SPORULATION PROTEIN A HOMOLOG"/>
    <property type="match status" value="1"/>
</dbReference>
<feature type="domain" description="HTH LytTR-type" evidence="1">
    <location>
        <begin position="39"/>
        <end position="141"/>
    </location>
</feature>
<protein>
    <recommendedName>
        <fullName evidence="1">HTH LytTR-type domain-containing protein</fullName>
    </recommendedName>
</protein>
<accession>X1LJG7</accession>
<dbReference type="InterPro" id="IPR007492">
    <property type="entry name" value="LytTR_DNA-bd_dom"/>
</dbReference>
<dbReference type="Gene3D" id="2.40.50.1020">
    <property type="entry name" value="LytTr DNA-binding domain"/>
    <property type="match status" value="1"/>
</dbReference>
<dbReference type="GO" id="GO:0000156">
    <property type="term" value="F:phosphorelay response regulator activity"/>
    <property type="evidence" value="ECO:0007669"/>
    <property type="project" value="InterPro"/>
</dbReference>
<dbReference type="AlphaFoldDB" id="X1LJG7"/>
<dbReference type="GO" id="GO:0003677">
    <property type="term" value="F:DNA binding"/>
    <property type="evidence" value="ECO:0007669"/>
    <property type="project" value="InterPro"/>
</dbReference>
<reference evidence="2" key="1">
    <citation type="journal article" date="2014" name="Front. Microbiol.">
        <title>High frequency of phylogenetically diverse reductive dehalogenase-homologous genes in deep subseafloor sedimentary metagenomes.</title>
        <authorList>
            <person name="Kawai M."/>
            <person name="Futagami T."/>
            <person name="Toyoda A."/>
            <person name="Takaki Y."/>
            <person name="Nishi S."/>
            <person name="Hori S."/>
            <person name="Arai W."/>
            <person name="Tsubouchi T."/>
            <person name="Morono Y."/>
            <person name="Uchiyama I."/>
            <person name="Ito T."/>
            <person name="Fujiyama A."/>
            <person name="Inagaki F."/>
            <person name="Takami H."/>
        </authorList>
    </citation>
    <scope>NUCLEOTIDE SEQUENCE</scope>
    <source>
        <strain evidence="2">Expedition CK06-06</strain>
    </source>
</reference>